<evidence type="ECO:0000313" key="1">
    <source>
        <dbReference type="EMBL" id="STJ08438.1"/>
    </source>
</evidence>
<name>A0A376VCV7_ECOLX</name>
<dbReference type="GO" id="GO:0034194">
    <property type="term" value="P:D-galactonate catabolic process"/>
    <property type="evidence" value="ECO:0007669"/>
    <property type="project" value="InterPro"/>
</dbReference>
<reference evidence="1 2" key="1">
    <citation type="submission" date="2018-06" db="EMBL/GenBank/DDBJ databases">
        <authorList>
            <consortium name="Pathogen Informatics"/>
            <person name="Doyle S."/>
        </authorList>
    </citation>
    <scope>NUCLEOTIDE SEQUENCE [LARGE SCALE GENOMIC DNA]</scope>
    <source>
        <strain evidence="1 2">NCTC9077</strain>
    </source>
</reference>
<dbReference type="InterPro" id="IPR007729">
    <property type="entry name" value="DGOK"/>
</dbReference>
<dbReference type="Proteomes" id="UP000254495">
    <property type="component" value="Unassembled WGS sequence"/>
</dbReference>
<sequence length="56" mass="5878">MRDYVTHQHAITLVAGTSLTARYQQAFQAMGCDVAAVAGDTAFQAGIRSIAHAVAN</sequence>
<dbReference type="EMBL" id="UGCU01000001">
    <property type="protein sequence ID" value="STJ08438.1"/>
    <property type="molecule type" value="Genomic_DNA"/>
</dbReference>
<keyword evidence="1" id="KW-0418">Kinase</keyword>
<dbReference type="Pfam" id="PF05035">
    <property type="entry name" value="DGOK"/>
    <property type="match status" value="1"/>
</dbReference>
<dbReference type="Gene3D" id="3.30.420.310">
    <property type="entry name" value="2-keto-3-deoxy-galactonokinase, C-terminal domain"/>
    <property type="match status" value="1"/>
</dbReference>
<dbReference type="GO" id="GO:0008671">
    <property type="term" value="F:2-dehydro-3-deoxygalactonokinase activity"/>
    <property type="evidence" value="ECO:0007669"/>
    <property type="project" value="UniProtKB-EC"/>
</dbReference>
<evidence type="ECO:0000313" key="2">
    <source>
        <dbReference type="Proteomes" id="UP000254495"/>
    </source>
</evidence>
<protein>
    <submittedName>
        <fullName evidence="1">2-dehydro-3-deoxygalactonokinase</fullName>
        <ecNumber evidence="1">2.7.1.58</ecNumber>
    </submittedName>
</protein>
<dbReference type="AlphaFoldDB" id="A0A376VCV7"/>
<dbReference type="EC" id="2.7.1.58" evidence="1"/>
<dbReference type="InterPro" id="IPR042257">
    <property type="entry name" value="DGOK_C"/>
</dbReference>
<keyword evidence="1" id="KW-0808">Transferase</keyword>
<organism evidence="1 2">
    <name type="scientific">Escherichia coli</name>
    <dbReference type="NCBI Taxonomy" id="562"/>
    <lineage>
        <taxon>Bacteria</taxon>
        <taxon>Pseudomonadati</taxon>
        <taxon>Pseudomonadota</taxon>
        <taxon>Gammaproteobacteria</taxon>
        <taxon>Enterobacterales</taxon>
        <taxon>Enterobacteriaceae</taxon>
        <taxon>Escherichia</taxon>
    </lineage>
</organism>
<proteinExistence type="predicted"/>
<accession>A0A376VCV7</accession>
<gene>
    <name evidence="1" type="primary">dgoK_4</name>
    <name evidence="1" type="ORF">NCTC9077_00024</name>
</gene>